<dbReference type="InterPro" id="IPR001610">
    <property type="entry name" value="PAC"/>
</dbReference>
<dbReference type="RefSeq" id="WP_053568940.1">
    <property type="nucleotide sequence ID" value="NZ_FCNY02000021.1"/>
</dbReference>
<reference evidence="5" key="1">
    <citation type="submission" date="2016-01" db="EMBL/GenBank/DDBJ databases">
        <authorList>
            <person name="Peeters C."/>
        </authorList>
    </citation>
    <scope>NUCLEOTIDE SEQUENCE [LARGE SCALE GENOMIC DNA]</scope>
</reference>
<dbReference type="InterPro" id="IPR000014">
    <property type="entry name" value="PAS"/>
</dbReference>
<evidence type="ECO:0000313" key="5">
    <source>
        <dbReference type="Proteomes" id="UP000054740"/>
    </source>
</evidence>
<protein>
    <submittedName>
        <fullName evidence="4">PAS/PAC sensor(S)-containing diguanylate cyclase/phosphodiesterase</fullName>
    </submittedName>
</protein>
<dbReference type="EMBL" id="FCNY02000021">
    <property type="protein sequence ID" value="SAL64952.1"/>
    <property type="molecule type" value="Genomic_DNA"/>
</dbReference>
<evidence type="ECO:0000313" key="4">
    <source>
        <dbReference type="EMBL" id="SAL64952.1"/>
    </source>
</evidence>
<dbReference type="CDD" id="cd01949">
    <property type="entry name" value="GGDEF"/>
    <property type="match status" value="1"/>
</dbReference>
<gene>
    <name evidence="4" type="ORF">AWB70_06052</name>
</gene>
<keyword evidence="5" id="KW-1185">Reference proteome</keyword>
<dbReference type="CDD" id="cd00130">
    <property type="entry name" value="PAS"/>
    <property type="match status" value="2"/>
</dbReference>
<evidence type="ECO:0000259" key="2">
    <source>
        <dbReference type="PROSITE" id="PS50113"/>
    </source>
</evidence>
<proteinExistence type="predicted"/>
<dbReference type="InterPro" id="IPR000160">
    <property type="entry name" value="GGDEF_dom"/>
</dbReference>
<evidence type="ECO:0000259" key="3">
    <source>
        <dbReference type="PROSITE" id="PS50887"/>
    </source>
</evidence>
<dbReference type="GO" id="GO:0003824">
    <property type="term" value="F:catalytic activity"/>
    <property type="evidence" value="ECO:0007669"/>
    <property type="project" value="UniProtKB-ARBA"/>
</dbReference>
<feature type="domain" description="PAC" evidence="2">
    <location>
        <begin position="216"/>
        <end position="272"/>
    </location>
</feature>
<dbReference type="InterPro" id="IPR043128">
    <property type="entry name" value="Rev_trsase/Diguanyl_cyclase"/>
</dbReference>
<dbReference type="Pfam" id="PF00990">
    <property type="entry name" value="GGDEF"/>
    <property type="match status" value="1"/>
</dbReference>
<dbReference type="InterPro" id="IPR000700">
    <property type="entry name" value="PAS-assoc_C"/>
</dbReference>
<dbReference type="Proteomes" id="UP000054740">
    <property type="component" value="Unassembled WGS sequence"/>
</dbReference>
<dbReference type="SMART" id="SM00086">
    <property type="entry name" value="PAC"/>
    <property type="match status" value="2"/>
</dbReference>
<evidence type="ECO:0000259" key="1">
    <source>
        <dbReference type="PROSITE" id="PS50112"/>
    </source>
</evidence>
<dbReference type="PROSITE" id="PS50113">
    <property type="entry name" value="PAC"/>
    <property type="match status" value="2"/>
</dbReference>
<dbReference type="FunFam" id="3.30.70.270:FF:000001">
    <property type="entry name" value="Diguanylate cyclase domain protein"/>
    <property type="match status" value="1"/>
</dbReference>
<dbReference type="Gene3D" id="3.30.450.20">
    <property type="entry name" value="PAS domain"/>
    <property type="match status" value="2"/>
</dbReference>
<dbReference type="PANTHER" id="PTHR44757">
    <property type="entry name" value="DIGUANYLATE CYCLASE DGCP"/>
    <property type="match status" value="1"/>
</dbReference>
<feature type="domain" description="PAS" evidence="1">
    <location>
        <begin position="26"/>
        <end position="96"/>
    </location>
</feature>
<dbReference type="SMART" id="SM00267">
    <property type="entry name" value="GGDEF"/>
    <property type="match status" value="1"/>
</dbReference>
<accession>A0A158J7N0</accession>
<dbReference type="PROSITE" id="PS50887">
    <property type="entry name" value="GGDEF"/>
    <property type="match status" value="1"/>
</dbReference>
<sequence>MRKSEAKAHSTLAAGNFTDSFDQTTSLHLAEAIIDSSDDAIVAKTLDGIIRTWNNGARAIFGYEQNEIVGRPVLVLIPPERLEEEHMILARVIRGERVDHFDTTRIRKDGGKVDVSVTVSPVRNGEGAIIGASKIARNITFQKLANKRLLKASNVFTYSSEAIAITDHQGRIVEVNHAFCATTGFAQNEAMGFSIESFLKSEDGIAEFSAMLLSGTTEHLRIESTGRKKHGGSFVAQVTVTAVKASETAVENFIFLIADVTELREKQKQLEAAAYRDALTGLPNRRSLVTKLDAFIERCVRAGETFALAFIDLDGFKLINDSQGHETGDRFLAAIGERLSQALREGDFLARIGGDEFVAILPGVRLAEHCRGIVERLLSACSRPILLDRIELTASCSIGVSFFMDGPATPDTLLNAADRAMYEAKQHGKNQVCFSAGSVSPETTAFMLP</sequence>
<organism evidence="4 5">
    <name type="scientific">Caballeronia cordobensis</name>
    <name type="common">Burkholderia cordobensis</name>
    <dbReference type="NCBI Taxonomy" id="1353886"/>
    <lineage>
        <taxon>Bacteria</taxon>
        <taxon>Pseudomonadati</taxon>
        <taxon>Pseudomonadota</taxon>
        <taxon>Betaproteobacteria</taxon>
        <taxon>Burkholderiales</taxon>
        <taxon>Burkholderiaceae</taxon>
        <taxon>Caballeronia</taxon>
    </lineage>
</organism>
<dbReference type="PANTHER" id="PTHR44757:SF2">
    <property type="entry name" value="BIOFILM ARCHITECTURE MAINTENANCE PROTEIN MBAA"/>
    <property type="match status" value="1"/>
</dbReference>
<feature type="domain" description="PAS" evidence="1">
    <location>
        <begin position="160"/>
        <end position="203"/>
    </location>
</feature>
<dbReference type="InterPro" id="IPR029787">
    <property type="entry name" value="Nucleotide_cyclase"/>
</dbReference>
<feature type="domain" description="PAC" evidence="2">
    <location>
        <begin position="99"/>
        <end position="151"/>
    </location>
</feature>
<dbReference type="AlphaFoldDB" id="A0A158J7N0"/>
<dbReference type="SMART" id="SM00091">
    <property type="entry name" value="PAS"/>
    <property type="match status" value="2"/>
</dbReference>
<dbReference type="InterPro" id="IPR052155">
    <property type="entry name" value="Biofilm_reg_signaling"/>
</dbReference>
<dbReference type="SUPFAM" id="SSF55785">
    <property type="entry name" value="PYP-like sensor domain (PAS domain)"/>
    <property type="match status" value="2"/>
</dbReference>
<dbReference type="Pfam" id="PF00989">
    <property type="entry name" value="PAS"/>
    <property type="match status" value="1"/>
</dbReference>
<dbReference type="InterPro" id="IPR035965">
    <property type="entry name" value="PAS-like_dom_sf"/>
</dbReference>
<dbReference type="InterPro" id="IPR013767">
    <property type="entry name" value="PAS_fold"/>
</dbReference>
<dbReference type="NCBIfam" id="TIGR00229">
    <property type="entry name" value="sensory_box"/>
    <property type="match status" value="2"/>
</dbReference>
<dbReference type="Gene3D" id="3.30.70.270">
    <property type="match status" value="1"/>
</dbReference>
<feature type="domain" description="GGDEF" evidence="3">
    <location>
        <begin position="304"/>
        <end position="437"/>
    </location>
</feature>
<dbReference type="GO" id="GO:0006355">
    <property type="term" value="P:regulation of DNA-templated transcription"/>
    <property type="evidence" value="ECO:0007669"/>
    <property type="project" value="InterPro"/>
</dbReference>
<dbReference type="PROSITE" id="PS50112">
    <property type="entry name" value="PAS"/>
    <property type="match status" value="2"/>
</dbReference>
<name>A0A158J7N0_CABCO</name>
<dbReference type="SUPFAM" id="SSF55073">
    <property type="entry name" value="Nucleotide cyclase"/>
    <property type="match status" value="1"/>
</dbReference>
<dbReference type="NCBIfam" id="TIGR00254">
    <property type="entry name" value="GGDEF"/>
    <property type="match status" value="1"/>
</dbReference>
<dbReference type="Pfam" id="PF13426">
    <property type="entry name" value="PAS_9"/>
    <property type="match status" value="1"/>
</dbReference>